<reference evidence="1" key="1">
    <citation type="journal article" date="2015" name="Nature">
        <title>Complex archaea that bridge the gap between prokaryotes and eukaryotes.</title>
        <authorList>
            <person name="Spang A."/>
            <person name="Saw J.H."/>
            <person name="Jorgensen S.L."/>
            <person name="Zaremba-Niedzwiedzka K."/>
            <person name="Martijn J."/>
            <person name="Lind A.E."/>
            <person name="van Eijk R."/>
            <person name="Schleper C."/>
            <person name="Guy L."/>
            <person name="Ettema T.J."/>
        </authorList>
    </citation>
    <scope>NUCLEOTIDE SEQUENCE</scope>
</reference>
<accession>A0A0F8Y3G8</accession>
<sequence length="86" mass="10170">GKGIGNHFKGQIFETLYQTAQYHRRQLSEQPKVDLSVAVEYYKEALLHEPILLKKSLWYSFKLNKLRRKHVSKTVYAFIRNTMGID</sequence>
<gene>
    <name evidence="1" type="ORF">LCGC14_2947080</name>
</gene>
<name>A0A0F8Y3G8_9ZZZZ</name>
<dbReference type="EMBL" id="LAZR01059276">
    <property type="protein sequence ID" value="KKK68135.1"/>
    <property type="molecule type" value="Genomic_DNA"/>
</dbReference>
<feature type="non-terminal residue" evidence="1">
    <location>
        <position position="1"/>
    </location>
</feature>
<protein>
    <submittedName>
        <fullName evidence="1">Uncharacterized protein</fullName>
    </submittedName>
</protein>
<comment type="caution">
    <text evidence="1">The sequence shown here is derived from an EMBL/GenBank/DDBJ whole genome shotgun (WGS) entry which is preliminary data.</text>
</comment>
<evidence type="ECO:0000313" key="1">
    <source>
        <dbReference type="EMBL" id="KKK68135.1"/>
    </source>
</evidence>
<dbReference type="AlphaFoldDB" id="A0A0F8Y3G8"/>
<proteinExistence type="predicted"/>
<organism evidence="1">
    <name type="scientific">marine sediment metagenome</name>
    <dbReference type="NCBI Taxonomy" id="412755"/>
    <lineage>
        <taxon>unclassified sequences</taxon>
        <taxon>metagenomes</taxon>
        <taxon>ecological metagenomes</taxon>
    </lineage>
</organism>